<dbReference type="Gramene" id="ERM96611">
    <property type="protein sequence ID" value="ERM96611"/>
    <property type="gene ID" value="AMTR_s00001p00271430"/>
</dbReference>
<dbReference type="SUPFAM" id="SSF54495">
    <property type="entry name" value="UBC-like"/>
    <property type="match status" value="1"/>
</dbReference>
<proteinExistence type="predicted"/>
<dbReference type="Pfam" id="PF00179">
    <property type="entry name" value="UQ_con"/>
    <property type="match status" value="1"/>
</dbReference>
<feature type="region of interest" description="Disordered" evidence="6">
    <location>
        <begin position="540"/>
        <end position="575"/>
    </location>
</feature>
<keyword evidence="3" id="KW-0547">Nucleotide-binding</keyword>
<dbReference type="STRING" id="13333.W1NM68"/>
<dbReference type="Pfam" id="PF23046">
    <property type="entry name" value="tSH3-B_UBE2O"/>
    <property type="match status" value="1"/>
</dbReference>
<dbReference type="Pfam" id="PF23044">
    <property type="entry name" value="SH3-C_UBE2O"/>
    <property type="match status" value="1"/>
</dbReference>
<feature type="region of interest" description="Disordered" evidence="6">
    <location>
        <begin position="808"/>
        <end position="856"/>
    </location>
</feature>
<dbReference type="InterPro" id="IPR016135">
    <property type="entry name" value="UBQ-conjugating_enzyme/RWD"/>
</dbReference>
<keyword evidence="2" id="KW-0808">Transferase</keyword>
<reference evidence="9" key="1">
    <citation type="journal article" date="2013" name="Science">
        <title>The Amborella genome and the evolution of flowering plants.</title>
        <authorList>
            <consortium name="Amborella Genome Project"/>
        </authorList>
    </citation>
    <scope>NUCLEOTIDE SEQUENCE [LARGE SCALE GENOMIC DNA]</scope>
</reference>
<dbReference type="OMA" id="WVKGFED"/>
<keyword evidence="9" id="KW-1185">Reference proteome</keyword>
<dbReference type="InterPro" id="IPR057734">
    <property type="entry name" value="UBE2O-like_SH3-C"/>
</dbReference>
<feature type="compositionally biased region" description="Acidic residues" evidence="6">
    <location>
        <begin position="162"/>
        <end position="185"/>
    </location>
</feature>
<evidence type="ECO:0000313" key="9">
    <source>
        <dbReference type="Proteomes" id="UP000017836"/>
    </source>
</evidence>
<feature type="compositionally biased region" description="Basic and acidic residues" evidence="6">
    <location>
        <begin position="547"/>
        <end position="557"/>
    </location>
</feature>
<feature type="compositionally biased region" description="Basic residues" evidence="6">
    <location>
        <begin position="558"/>
        <end position="575"/>
    </location>
</feature>
<dbReference type="CDD" id="cd23837">
    <property type="entry name" value="UBCc_UBE2O"/>
    <property type="match status" value="1"/>
</dbReference>
<dbReference type="InterPro" id="IPR057735">
    <property type="entry name" value="UBE2O-like_tSH3-B"/>
</dbReference>
<dbReference type="eggNOG" id="KOG0895">
    <property type="taxonomic scope" value="Eukaryota"/>
</dbReference>
<name>W1NM68_AMBTC</name>
<dbReference type="HOGENOM" id="CLU_002088_0_0_1"/>
<evidence type="ECO:0000256" key="2">
    <source>
        <dbReference type="ARBA" id="ARBA00022679"/>
    </source>
</evidence>
<feature type="domain" description="UBC core" evidence="7">
    <location>
        <begin position="1004"/>
        <end position="1164"/>
    </location>
</feature>
<dbReference type="PANTHER" id="PTHR46116:SF21">
    <property type="entry name" value="UBIQUITIN-CONJUGATING ENZYME E2 23-RELATED"/>
    <property type="match status" value="1"/>
</dbReference>
<feature type="region of interest" description="Disordered" evidence="6">
    <location>
        <begin position="160"/>
        <end position="189"/>
    </location>
</feature>
<dbReference type="Gene3D" id="3.10.110.10">
    <property type="entry name" value="Ubiquitin Conjugating Enzyme"/>
    <property type="match status" value="1"/>
</dbReference>
<evidence type="ECO:0000259" key="7">
    <source>
        <dbReference type="PROSITE" id="PS50127"/>
    </source>
</evidence>
<dbReference type="SMART" id="SM00212">
    <property type="entry name" value="UBCc"/>
    <property type="match status" value="1"/>
</dbReference>
<accession>W1NM68</accession>
<organism evidence="8 9">
    <name type="scientific">Amborella trichopoda</name>
    <dbReference type="NCBI Taxonomy" id="13333"/>
    <lineage>
        <taxon>Eukaryota</taxon>
        <taxon>Viridiplantae</taxon>
        <taxon>Streptophyta</taxon>
        <taxon>Embryophyta</taxon>
        <taxon>Tracheophyta</taxon>
        <taxon>Spermatophyta</taxon>
        <taxon>Magnoliopsida</taxon>
        <taxon>Amborellales</taxon>
        <taxon>Amborellaceae</taxon>
        <taxon>Amborella</taxon>
    </lineage>
</organism>
<dbReference type="FunFam" id="3.10.110.10:FF:000028">
    <property type="entry name" value="Probable ubiquitin-conjugating enzyme E2 23"/>
    <property type="match status" value="1"/>
</dbReference>
<evidence type="ECO:0000256" key="3">
    <source>
        <dbReference type="ARBA" id="ARBA00022741"/>
    </source>
</evidence>
<feature type="compositionally biased region" description="Acidic residues" evidence="6">
    <location>
        <begin position="808"/>
        <end position="840"/>
    </location>
</feature>
<dbReference type="PANTHER" id="PTHR46116">
    <property type="entry name" value="(E3-INDEPENDENT) E2 UBIQUITIN-CONJUGATING ENZYME"/>
    <property type="match status" value="1"/>
</dbReference>
<dbReference type="GO" id="GO:0061631">
    <property type="term" value="F:ubiquitin conjugating enzyme activity"/>
    <property type="evidence" value="ECO:0000318"/>
    <property type="project" value="GO_Central"/>
</dbReference>
<evidence type="ECO:0000256" key="4">
    <source>
        <dbReference type="ARBA" id="ARBA00022786"/>
    </source>
</evidence>
<sequence length="1254" mass="138104">MAKKITIEQSKGREEWKQSTLPNIGAIENKAAAAASAYLRIELVRGSGATGFSFYQEISSHLLPMGAIEHHINDSSFPHSTGSSETDANVARMGSLHNESLLSHDFVSAPASAGNSENGETGNSVGFLGNKSRDLYVYRQDVVKSDRYKGLVGMVTKVAGDSDSDSSISDDDDDADDDDDDDEEGSCSSLTDGQVRVVWVNHSETKDNIDDIVVVDRGFLHGDIVASISDPMGQTGTVVDVDIKVDLCASSGEIVKNVSTRDLLRVREFAVDDYVLHGPWLGRIDEVVDNVTVMFDDGSICKVMRADPLRLMPISKNLLEDGHFPYYPGQRVRACSSSVFKNSRWFSGFWKATRLEGTVTKVQVASVFVNWIAAANAGGYGSDIPPEEQDPKDLKLLTCFSHANWQLGDWCLLRTPAPAVDADASTEDPVSCCGDPNECLVKPFEDVDSASCDTKLQECIGSSSEDQHASNGLGLEEAMLKNTNGVAFNCVDLGETPLHSEENGHSQMDPSDAVLLERKSTLDVNSTSIRDSNGFPESSICNSSLHISKEPVHEGSHSQRKRLRKRIAKRDRRTRRRDETFERSLLIVKTVTRVDVAWQDGAREFGIDSRNLIPIDNPGDHEFFAEQYVVEKATDEDEGFCESRRVGVVKSVNATERTACVRWLKPVTRPEDPREFDNEEVVSVYELSQHPDYDYCFGDIVIRLSPVSVTPEMAPSGNTIEKEMISADDATLPESDERIGYNLEETNDEVKTNKDKNYKFDESDLSWIGNITGLKDGDIEVTWADGMVSKVGPQAVFVVGRDEDEGSIQADLEDGDDDAASWETVDSDEMSVENADEETQVGDMPKGHSDDDSGTVRRDTLHQEQNVSEQNGGLSIPLAALGFVTRLASGILFRGRKHVETFGSNSSEGMAKPGLRDILDGSSNDDVITSEESNNAIANHGASTMPPNSANTILEAAANSLGSPYFEEASSMGDPGRFKHFDSVKDSVDHYFIGETGWNNNDRKWVKKIQQDWNILQKNLPDAIYVRVYEDRMDLLRAVIVGAHGTPYQDGLFFFDFHLPPDYPQVPPSAYYYSSGLRLNPNLYENGKVCLSLLNTWTGKGNEVWDPSSSSILQVLVSLQGLVLNSKPYFNEAGYDKQVGTAEGEKNSVSYNENTFLLNCKMMLYLLRRRPKHFEEFIKDHFWTHGHFILGACDAHLKGAIVGSLTEDGIVCEQSGENGSSVGFKLMLGKIVPRLISAFSEVGVDCSHFSHLVS</sequence>
<dbReference type="Pfam" id="PF23043">
    <property type="entry name" value="SH3-B_UBE2O"/>
    <property type="match status" value="1"/>
</dbReference>
<protein>
    <recommendedName>
        <fullName evidence="1">E2 ubiquitin-conjugating enzyme</fullName>
        <ecNumber evidence="1">2.3.2.23</ecNumber>
    </recommendedName>
</protein>
<feature type="compositionally biased region" description="Basic and acidic residues" evidence="6">
    <location>
        <begin position="845"/>
        <end position="856"/>
    </location>
</feature>
<dbReference type="EMBL" id="KI397142">
    <property type="protein sequence ID" value="ERM96611.1"/>
    <property type="molecule type" value="Genomic_DNA"/>
</dbReference>
<dbReference type="AlphaFoldDB" id="W1NM68"/>
<dbReference type="EC" id="2.3.2.23" evidence="1"/>
<keyword evidence="5" id="KW-0067">ATP-binding</keyword>
<dbReference type="PROSITE" id="PS50127">
    <property type="entry name" value="UBC_2"/>
    <property type="match status" value="1"/>
</dbReference>
<evidence type="ECO:0000256" key="6">
    <source>
        <dbReference type="SAM" id="MobiDB-lite"/>
    </source>
</evidence>
<dbReference type="Proteomes" id="UP000017836">
    <property type="component" value="Unassembled WGS sequence"/>
</dbReference>
<gene>
    <name evidence="8" type="ORF">AMTR_s00001p00271430</name>
</gene>
<dbReference type="InterPro" id="IPR000608">
    <property type="entry name" value="UBC"/>
</dbReference>
<evidence type="ECO:0000256" key="5">
    <source>
        <dbReference type="ARBA" id="ARBA00022840"/>
    </source>
</evidence>
<evidence type="ECO:0000256" key="1">
    <source>
        <dbReference type="ARBA" id="ARBA00012486"/>
    </source>
</evidence>
<evidence type="ECO:0000313" key="8">
    <source>
        <dbReference type="EMBL" id="ERM96611.1"/>
    </source>
</evidence>
<dbReference type="InterPro" id="IPR057733">
    <property type="entry name" value="UBE2O-like_SH3-B"/>
</dbReference>
<keyword evidence="4" id="KW-0833">Ubl conjugation pathway</keyword>
<dbReference type="GO" id="GO:0005524">
    <property type="term" value="F:ATP binding"/>
    <property type="evidence" value="ECO:0007669"/>
    <property type="project" value="UniProtKB-KW"/>
</dbReference>